<evidence type="ECO:0000313" key="1">
    <source>
        <dbReference type="EMBL" id="GMH55366.1"/>
    </source>
</evidence>
<name>A0A9W6ZNA4_9STRA</name>
<organism evidence="1 2">
    <name type="scientific">Triparma laevis f. inornata</name>
    <dbReference type="NCBI Taxonomy" id="1714386"/>
    <lineage>
        <taxon>Eukaryota</taxon>
        <taxon>Sar</taxon>
        <taxon>Stramenopiles</taxon>
        <taxon>Ochrophyta</taxon>
        <taxon>Bolidophyceae</taxon>
        <taxon>Parmales</taxon>
        <taxon>Triparmaceae</taxon>
        <taxon>Triparma</taxon>
    </lineage>
</organism>
<reference evidence="2" key="1">
    <citation type="journal article" date="2023" name="Commun. Biol.">
        <title>Genome analysis of Parmales, the sister group of diatoms, reveals the evolutionary specialization of diatoms from phago-mixotrophs to photoautotrophs.</title>
        <authorList>
            <person name="Ban H."/>
            <person name="Sato S."/>
            <person name="Yoshikawa S."/>
            <person name="Yamada K."/>
            <person name="Nakamura Y."/>
            <person name="Ichinomiya M."/>
            <person name="Sato N."/>
            <person name="Blanc-Mathieu R."/>
            <person name="Endo H."/>
            <person name="Kuwata A."/>
            <person name="Ogata H."/>
        </authorList>
    </citation>
    <scope>NUCLEOTIDE SEQUENCE [LARGE SCALE GENOMIC DNA]</scope>
</reference>
<comment type="caution">
    <text evidence="1">The sequence shown here is derived from an EMBL/GenBank/DDBJ whole genome shotgun (WGS) entry which is preliminary data.</text>
</comment>
<accession>A0A9W6ZNA4</accession>
<dbReference type="AlphaFoldDB" id="A0A9W6ZNA4"/>
<gene>
    <name evidence="1" type="ORF">TL16_g01892</name>
</gene>
<dbReference type="EMBL" id="BLQM01000044">
    <property type="protein sequence ID" value="GMH55366.1"/>
    <property type="molecule type" value="Genomic_DNA"/>
</dbReference>
<proteinExistence type="predicted"/>
<sequence length="681" mass="75214">MEASGASFQGADLLLDNMVEGEGGVDALGTYVDYIYTWIDSPLSTTVKIYPDDSSTLVFEQHVAEDVESPGFPQGFAQSAFPIFKKNSLDHFSYKQFWTVMESGPLTSYSPSHQGGVPLVIYNSSEPSLPMTVFSPLTDFKSVHLSADSDTFSPGILSNATFIPKGFTATYVLSASSGINKGMMDWGDKLLSWNDKPRTDMFVDATHSTIGFWTDNGGYYHYSTGEDETRTYEEVLPEVKVYHDEIGVPFGHWQFDSWFYPKDGPVDNGGGGGGVTNWTADPTIFPTGMPNINELLDGMPTVMHNRQWSATSDYIKNWDFEWYIDDETQIAIPKDPAAFFTRFFQEQKDWGLSMYEQDWIMKQYDLTESLYLNLTLGDLWHRGIGEGASAAGLSVQYCMPYPNDILSSVMNKAVTNIRATDDYFHGADRYESNWPIGQTAMLIHALGALPFKDGFYSSTNEQRGGQEVGPELHPDRHAIMATLSTAMVGPMDGINLLNASRVMSTCNADGLILKPDMPVTTPDYCYLGGKKGEDCMAYFTVSGNNYYFFDNDGDGEFGLEMVDKLEGAEGEYVVYNWYTGESQSIKAGERVTLEAGYEGHSFAVVSPFGDVGVAFIGEVDKIVTNSKARFDHLEGKVKGAAGERVKQCWVGKEEGRSGGLKTVCEEVVLDGEGVGVMVKMM</sequence>
<protein>
    <submittedName>
        <fullName evidence="1">Uncharacterized protein</fullName>
    </submittedName>
</protein>
<dbReference type="Proteomes" id="UP001162640">
    <property type="component" value="Unassembled WGS sequence"/>
</dbReference>
<evidence type="ECO:0000313" key="2">
    <source>
        <dbReference type="Proteomes" id="UP001162640"/>
    </source>
</evidence>